<dbReference type="Gene3D" id="3.10.380.10">
    <property type="entry name" value="Colicin E3-like ribonuclease domain"/>
    <property type="match status" value="1"/>
</dbReference>
<evidence type="ECO:0000256" key="1">
    <source>
        <dbReference type="SAM" id="MobiDB-lite"/>
    </source>
</evidence>
<dbReference type="Proteomes" id="UP001164959">
    <property type="component" value="Chromosome"/>
</dbReference>
<gene>
    <name evidence="3" type="ORF">OJ254_04480</name>
</gene>
<organism evidence="3 4">
    <name type="scientific">Streptomyces endophytica</name>
    <dbReference type="NCBI Taxonomy" id="2991496"/>
    <lineage>
        <taxon>Bacteria</taxon>
        <taxon>Bacillati</taxon>
        <taxon>Actinomycetota</taxon>
        <taxon>Actinomycetes</taxon>
        <taxon>Kitasatosporales</taxon>
        <taxon>Streptomycetaceae</taxon>
        <taxon>Streptomyces</taxon>
    </lineage>
</organism>
<proteinExistence type="predicted"/>
<evidence type="ECO:0000313" key="4">
    <source>
        <dbReference type="Proteomes" id="UP001164959"/>
    </source>
</evidence>
<dbReference type="SUPFAM" id="SSF63840">
    <property type="entry name" value="Ribonuclease domain of colicin E3"/>
    <property type="match status" value="1"/>
</dbReference>
<keyword evidence="4" id="KW-1185">Reference proteome</keyword>
<evidence type="ECO:0000259" key="2">
    <source>
        <dbReference type="Pfam" id="PF09000"/>
    </source>
</evidence>
<dbReference type="Pfam" id="PF09000">
    <property type="entry name" value="Cytotoxic"/>
    <property type="match status" value="1"/>
</dbReference>
<feature type="region of interest" description="Disordered" evidence="1">
    <location>
        <begin position="170"/>
        <end position="192"/>
    </location>
</feature>
<feature type="domain" description="Colicin E3-like ribonuclease" evidence="2">
    <location>
        <begin position="116"/>
        <end position="191"/>
    </location>
</feature>
<accession>A0ABY6P7P9</accession>
<dbReference type="RefSeq" id="WP_265361341.1">
    <property type="nucleotide sequence ID" value="NZ_CP110636.1"/>
</dbReference>
<dbReference type="InterPro" id="IPR009105">
    <property type="entry name" value="Colicin_E3_ribonuclease"/>
</dbReference>
<dbReference type="InterPro" id="IPR036725">
    <property type="entry name" value="ColE3_ribonuclease_sf"/>
</dbReference>
<dbReference type="EMBL" id="CP110636">
    <property type="protein sequence ID" value="UZJ29834.1"/>
    <property type="molecule type" value="Genomic_DNA"/>
</dbReference>
<protein>
    <submittedName>
        <fullName evidence="3">Colicin E3/pyocin S6 family cytotoxin</fullName>
    </submittedName>
</protein>
<sequence length="192" mass="19804">MIAVILTPVTGGGSDAAGAALDSAEAAAIFASVESILDVAVSAIAGDVVGELASLLEIAAEAVPELEAAEAETTEVTQVLEREMAEASSRPKGKGGGGSSPPPATRIMPPNGRNGSLPAFPDAKPGRAKTSVQSGGGKRPRWVNKKGQIFEWDFQHGTVEMYDKTGKKHLGEFDATTGEQTKPGDPSRHVEK</sequence>
<feature type="region of interest" description="Disordered" evidence="1">
    <location>
        <begin position="83"/>
        <end position="142"/>
    </location>
</feature>
<name>A0ABY6P7P9_9ACTN</name>
<evidence type="ECO:0000313" key="3">
    <source>
        <dbReference type="EMBL" id="UZJ29834.1"/>
    </source>
</evidence>
<reference evidence="3" key="1">
    <citation type="submission" date="2022-11" db="EMBL/GenBank/DDBJ databases">
        <title>Identification and genomic analyses of a novel endophytic actinobacterium Streptomyces endophytica sp. nov. with potential for biocontrol of Yam anthracnose.</title>
        <authorList>
            <person name="Huang X."/>
        </authorList>
    </citation>
    <scope>NUCLEOTIDE SEQUENCE</scope>
    <source>
        <strain evidence="3">HNM0140</strain>
    </source>
</reference>